<proteinExistence type="inferred from homology"/>
<feature type="chain" id="PRO_5018194089" evidence="4">
    <location>
        <begin position="31"/>
        <end position="296"/>
    </location>
</feature>
<evidence type="ECO:0000313" key="6">
    <source>
        <dbReference type="Proteomes" id="UP000267128"/>
    </source>
</evidence>
<gene>
    <name evidence="5" type="ORF">EFK50_03025</name>
</gene>
<evidence type="ECO:0000256" key="4">
    <source>
        <dbReference type="SAM" id="SignalP"/>
    </source>
</evidence>
<feature type="signal peptide" evidence="4">
    <location>
        <begin position="1"/>
        <end position="30"/>
    </location>
</feature>
<dbReference type="InterPro" id="IPR050492">
    <property type="entry name" value="Bact_metal-bind_prot9"/>
</dbReference>
<dbReference type="RefSeq" id="WP_123226068.1">
    <property type="nucleotide sequence ID" value="NZ_RJSE01000003.1"/>
</dbReference>
<organism evidence="5 6">
    <name type="scientific">Nocardioides marmoriginsengisoli</name>
    <dbReference type="NCBI Taxonomy" id="661483"/>
    <lineage>
        <taxon>Bacteria</taxon>
        <taxon>Bacillati</taxon>
        <taxon>Actinomycetota</taxon>
        <taxon>Actinomycetes</taxon>
        <taxon>Propionibacteriales</taxon>
        <taxon>Nocardioidaceae</taxon>
        <taxon>Nocardioides</taxon>
    </lineage>
</organism>
<dbReference type="AlphaFoldDB" id="A0A3N0CNG0"/>
<dbReference type="InterPro" id="IPR006127">
    <property type="entry name" value="ZnuA-like"/>
</dbReference>
<evidence type="ECO:0000256" key="3">
    <source>
        <dbReference type="ARBA" id="ARBA00022729"/>
    </source>
</evidence>
<dbReference type="GO" id="GO:0046872">
    <property type="term" value="F:metal ion binding"/>
    <property type="evidence" value="ECO:0007669"/>
    <property type="project" value="InterPro"/>
</dbReference>
<evidence type="ECO:0000256" key="1">
    <source>
        <dbReference type="ARBA" id="ARBA00011028"/>
    </source>
</evidence>
<dbReference type="OrthoDB" id="9810636at2"/>
<dbReference type="Pfam" id="PF01297">
    <property type="entry name" value="ZnuA"/>
    <property type="match status" value="1"/>
</dbReference>
<evidence type="ECO:0000256" key="2">
    <source>
        <dbReference type="ARBA" id="ARBA00022448"/>
    </source>
</evidence>
<comment type="similarity">
    <text evidence="1">Belongs to the bacterial solute-binding protein 9 family.</text>
</comment>
<keyword evidence="3 4" id="KW-0732">Signal</keyword>
<dbReference type="SUPFAM" id="SSF53807">
    <property type="entry name" value="Helical backbone' metal receptor"/>
    <property type="match status" value="1"/>
</dbReference>
<dbReference type="PANTHER" id="PTHR42953">
    <property type="entry name" value="HIGH-AFFINITY ZINC UPTAKE SYSTEM PROTEIN ZNUA-RELATED"/>
    <property type="match status" value="1"/>
</dbReference>
<protein>
    <submittedName>
        <fullName evidence="5">Zinc ABC transporter substrate-binding protein</fullName>
    </submittedName>
</protein>
<comment type="caution">
    <text evidence="5">The sequence shown here is derived from an EMBL/GenBank/DDBJ whole genome shotgun (WGS) entry which is preliminary data.</text>
</comment>
<evidence type="ECO:0000313" key="5">
    <source>
        <dbReference type="EMBL" id="RNL64965.1"/>
    </source>
</evidence>
<dbReference type="Gene3D" id="3.40.50.1980">
    <property type="entry name" value="Nitrogenase molybdenum iron protein domain"/>
    <property type="match status" value="2"/>
</dbReference>
<dbReference type="EMBL" id="RJSE01000003">
    <property type="protein sequence ID" value="RNL64965.1"/>
    <property type="molecule type" value="Genomic_DNA"/>
</dbReference>
<keyword evidence="2" id="KW-0813">Transport</keyword>
<keyword evidence="6" id="KW-1185">Reference proteome</keyword>
<sequence>MSFRIPRRSVRVRLATLIATLMVIPLAACSASDDDGRPTVVASFYPLQYVVDQIAGDRVRVVNLTAPGVEPHDLDPSTKQISEISGADLVVYSDGLAPAVDKAVEQNAGKDALDVSKVVDLTDDNPHFWLDPLRLEKAAEAVEARLAEAVPDHADEFATNLAALKTTLEGLDAAYTAGLKDCARNLVVTSHDAFGYQKRYGLEFAPIAGLSPDAEPSPARIAELHDLIKSDGITTVFSETIASPKMAETLADELGLRAAVLDPLEGIAKGSSEDYASIMKSNLVSLQEANGCRVQS</sequence>
<reference evidence="5 6" key="1">
    <citation type="submission" date="2018-11" db="EMBL/GenBank/DDBJ databases">
        <authorList>
            <person name="Li F."/>
        </authorList>
    </citation>
    <scope>NUCLEOTIDE SEQUENCE [LARGE SCALE GENOMIC DNA]</scope>
    <source>
        <strain evidence="5 6">Gsoil 097</strain>
    </source>
</reference>
<name>A0A3N0CNG0_9ACTN</name>
<accession>A0A3N0CNG0</accession>
<dbReference type="PANTHER" id="PTHR42953:SF3">
    <property type="entry name" value="HIGH-AFFINITY ZINC UPTAKE SYSTEM PROTEIN ZNUA"/>
    <property type="match status" value="1"/>
</dbReference>
<dbReference type="Proteomes" id="UP000267128">
    <property type="component" value="Unassembled WGS sequence"/>
</dbReference>
<dbReference type="GO" id="GO:0030001">
    <property type="term" value="P:metal ion transport"/>
    <property type="evidence" value="ECO:0007669"/>
    <property type="project" value="InterPro"/>
</dbReference>